<dbReference type="Gene3D" id="3.90.220.20">
    <property type="entry name" value="DNA methylase specificity domains"/>
    <property type="match status" value="2"/>
</dbReference>
<comment type="caution">
    <text evidence="6">The sequence shown here is derived from an EMBL/GenBank/DDBJ whole genome shotgun (WGS) entry which is preliminary data.</text>
</comment>
<dbReference type="Pfam" id="PF01420">
    <property type="entry name" value="Methylase_S"/>
    <property type="match status" value="1"/>
</dbReference>
<keyword evidence="2" id="KW-0680">Restriction system</keyword>
<name>A0ABP7KAH9_9MICO</name>
<keyword evidence="7" id="KW-1185">Reference proteome</keyword>
<organism evidence="6 7">
    <name type="scientific">Leifsonia kafniensis</name>
    <dbReference type="NCBI Taxonomy" id="475957"/>
    <lineage>
        <taxon>Bacteria</taxon>
        <taxon>Bacillati</taxon>
        <taxon>Actinomycetota</taxon>
        <taxon>Actinomycetes</taxon>
        <taxon>Micrococcales</taxon>
        <taxon>Microbacteriaceae</taxon>
        <taxon>Leifsonia</taxon>
    </lineage>
</organism>
<evidence type="ECO:0000313" key="6">
    <source>
        <dbReference type="EMBL" id="GAA3871173.1"/>
    </source>
</evidence>
<keyword evidence="3" id="KW-0238">DNA-binding</keyword>
<evidence type="ECO:0000256" key="1">
    <source>
        <dbReference type="ARBA" id="ARBA00010923"/>
    </source>
</evidence>
<dbReference type="InterPro" id="IPR051212">
    <property type="entry name" value="Type-I_RE_S_subunit"/>
</dbReference>
<evidence type="ECO:0000313" key="7">
    <source>
        <dbReference type="Proteomes" id="UP001501803"/>
    </source>
</evidence>
<dbReference type="EMBL" id="BAABCN010000002">
    <property type="protein sequence ID" value="GAA3871173.1"/>
    <property type="molecule type" value="Genomic_DNA"/>
</dbReference>
<proteinExistence type="inferred from homology"/>
<dbReference type="PANTHER" id="PTHR43140:SF1">
    <property type="entry name" value="TYPE I RESTRICTION ENZYME ECOKI SPECIFICITY SUBUNIT"/>
    <property type="match status" value="1"/>
</dbReference>
<gene>
    <name evidence="6" type="ORF">GCM10022381_12860</name>
</gene>
<dbReference type="Proteomes" id="UP001501803">
    <property type="component" value="Unassembled WGS sequence"/>
</dbReference>
<accession>A0ABP7KAH9</accession>
<dbReference type="InterPro" id="IPR000055">
    <property type="entry name" value="Restrct_endonuc_typeI_TRD"/>
</dbReference>
<comment type="similarity">
    <text evidence="1">Belongs to the type-I restriction system S methylase family.</text>
</comment>
<evidence type="ECO:0000256" key="4">
    <source>
        <dbReference type="ARBA" id="ARBA00038652"/>
    </source>
</evidence>
<dbReference type="PANTHER" id="PTHR43140">
    <property type="entry name" value="TYPE-1 RESTRICTION ENZYME ECOKI SPECIFICITY PROTEIN"/>
    <property type="match status" value="1"/>
</dbReference>
<dbReference type="InterPro" id="IPR044946">
    <property type="entry name" value="Restrct_endonuc_typeI_TRD_sf"/>
</dbReference>
<dbReference type="SUPFAM" id="SSF116734">
    <property type="entry name" value="DNA methylase specificity domain"/>
    <property type="match status" value="2"/>
</dbReference>
<protein>
    <recommendedName>
        <fullName evidence="5">Type I restriction modification DNA specificity domain-containing protein</fullName>
    </recommendedName>
</protein>
<dbReference type="RefSeq" id="WP_345063595.1">
    <property type="nucleotide sequence ID" value="NZ_BAABCN010000002.1"/>
</dbReference>
<comment type="subunit">
    <text evidence="4">The methyltransferase is composed of M and S polypeptides.</text>
</comment>
<evidence type="ECO:0000256" key="2">
    <source>
        <dbReference type="ARBA" id="ARBA00022747"/>
    </source>
</evidence>
<evidence type="ECO:0000259" key="5">
    <source>
        <dbReference type="Pfam" id="PF01420"/>
    </source>
</evidence>
<reference evidence="7" key="1">
    <citation type="journal article" date="2019" name="Int. J. Syst. Evol. Microbiol.">
        <title>The Global Catalogue of Microorganisms (GCM) 10K type strain sequencing project: providing services to taxonomists for standard genome sequencing and annotation.</title>
        <authorList>
            <consortium name="The Broad Institute Genomics Platform"/>
            <consortium name="The Broad Institute Genome Sequencing Center for Infectious Disease"/>
            <person name="Wu L."/>
            <person name="Ma J."/>
        </authorList>
    </citation>
    <scope>NUCLEOTIDE SEQUENCE [LARGE SCALE GENOMIC DNA]</scope>
    <source>
        <strain evidence="7">JCM 17021</strain>
    </source>
</reference>
<evidence type="ECO:0000256" key="3">
    <source>
        <dbReference type="ARBA" id="ARBA00023125"/>
    </source>
</evidence>
<feature type="domain" description="Type I restriction modification DNA specificity" evidence="5">
    <location>
        <begin position="16"/>
        <end position="194"/>
    </location>
</feature>
<sequence length="412" mass="46073">MSKVRDLIERLAPDGVRYASLSEIATTVSGLTGKSKLDFTGGNARYVSYKNVFANATVDAEAPDFVTVAVGERQNALHAGDVVFTVSSENFEDVGMSAVLVQEPVEPLYLNSFCFALRFNEPDLLPEFSKYLFRSELVRSQIRKTASGVTRINVSKSRFMRIRVPVPPLDVQREIAWLLDSFSELENELIAELEARREQRLAVRGALVKSKRLEALDPEGGVRTRIGDIATKYVDPVRVAPEATYTNLGVKWYGEGAFARAPKLGSDIKAATLYRVKPGQFIYNRMFVTEGSFGLVTQDLAHGVVSNEFPSYDLDPSRVIPEWLYLHFQTPAVVNAAASETTGGTKSRRRWKEEQFEAFEIELPSLAAQREIVERVGAASELIAVLEEELALRQVQFVYYRDRLLAFEELVA</sequence>